<dbReference type="GeneID" id="106810818"/>
<dbReference type="PANTHER" id="PTHR13060:SF0">
    <property type="entry name" value="PROTEIN ECDYSONELESS HOMOLOG"/>
    <property type="match status" value="1"/>
</dbReference>
<dbReference type="InterPro" id="IPR010770">
    <property type="entry name" value="Ecd"/>
</dbReference>
<reference evidence="3" key="1">
    <citation type="submission" date="2025-08" db="UniProtKB">
        <authorList>
            <consortium name="RefSeq"/>
        </authorList>
    </citation>
    <scope>IDENTIFICATION</scope>
</reference>
<name>A0ABM1EC36_PRICU</name>
<evidence type="ECO:0000313" key="2">
    <source>
        <dbReference type="Proteomes" id="UP000695022"/>
    </source>
</evidence>
<evidence type="ECO:0000313" key="3">
    <source>
        <dbReference type="RefSeq" id="XP_014669757.1"/>
    </source>
</evidence>
<dbReference type="Pfam" id="PF07093">
    <property type="entry name" value="SGT1"/>
    <property type="match status" value="1"/>
</dbReference>
<evidence type="ECO:0000256" key="1">
    <source>
        <dbReference type="SAM" id="MobiDB-lite"/>
    </source>
</evidence>
<organism evidence="2 3">
    <name type="scientific">Priapulus caudatus</name>
    <name type="common">Priapulid worm</name>
    <dbReference type="NCBI Taxonomy" id="37621"/>
    <lineage>
        <taxon>Eukaryota</taxon>
        <taxon>Metazoa</taxon>
        <taxon>Ecdysozoa</taxon>
        <taxon>Scalidophora</taxon>
        <taxon>Priapulida</taxon>
        <taxon>Priapulimorpha</taxon>
        <taxon>Priapulimorphida</taxon>
        <taxon>Priapulidae</taxon>
        <taxon>Priapulus</taxon>
    </lineage>
</organism>
<dbReference type="RefSeq" id="XP_014669757.1">
    <property type="nucleotide sequence ID" value="XM_014814271.1"/>
</dbReference>
<protein>
    <submittedName>
        <fullName evidence="3">Protein ecdysoneless homolog</fullName>
    </submittedName>
</protein>
<feature type="region of interest" description="Disordered" evidence="1">
    <location>
        <begin position="331"/>
        <end position="372"/>
    </location>
</feature>
<keyword evidence="2" id="KW-1185">Reference proteome</keyword>
<dbReference type="Proteomes" id="UP000695022">
    <property type="component" value="Unplaced"/>
</dbReference>
<sequence length="449" mass="50178">MAVTFTRCLYAQLLKQKYEPERIIGWNLPPRNHPKFKAHDLGMKLACGFEILLSRIDSLRSSSSDSDSPDSMGQQSEVSDVRWNRYLRNLKEKGYFRGEIEGSKLHQQLLSTARKYYTTTISRSRSASTSPVEEVAIAFEHLDYDMDDFKRQEKHLKPADSDSWLDISAQDLEQMLNEYGNMAASNAPTNPNLDLNKVSETMNEFVSKVSGYEGVEVPAKGNKKASGKVNFDADAFTESMQRILDFSIPHDDTDGESSSGMSGYGSEDDLFHQHMQNLPDKNVADENLQEYIELMDRELARTHVGQSFERELARTNVGQCYERVETTVTEHFNTDPPLTSGSGPRIEEVSSGPRIEEVSSGPRIEEVSSGPRIEEVSSGPRIEEVSSGPRIEEVSTGDDDFGDYRPVDVDLNLVHNLLESYDAQRGAPGPASTIIGSMGLHLPPNEDDH</sequence>
<dbReference type="PANTHER" id="PTHR13060">
    <property type="entry name" value="SGT1 PROTEIN HSGT1 SUPPRESSOR OF GCR2"/>
    <property type="match status" value="1"/>
</dbReference>
<accession>A0ABM1EC36</accession>
<feature type="compositionally biased region" description="Polar residues" evidence="1">
    <location>
        <begin position="331"/>
        <end position="342"/>
    </location>
</feature>
<proteinExistence type="predicted"/>
<gene>
    <name evidence="3" type="primary">LOC106810818</name>
</gene>